<evidence type="ECO:0000259" key="3">
    <source>
        <dbReference type="PROSITE" id="PS51186"/>
    </source>
</evidence>
<keyword evidence="2" id="KW-0472">Membrane</keyword>
<evidence type="ECO:0000313" key="6">
    <source>
        <dbReference type="Proteomes" id="UP001250181"/>
    </source>
</evidence>
<reference evidence="5 6" key="1">
    <citation type="submission" date="2023-09" db="EMBL/GenBank/DDBJ databases">
        <title>Streptomyces sp. nov.: A antagonism against Alternaria gaisen Producing Streptochlin, Isolated from Tamarix root soil.</title>
        <authorList>
            <person name="Chen Y."/>
        </authorList>
    </citation>
    <scope>NUCLEOTIDE SEQUENCE [LARGE SCALE GENOMIC DNA]</scope>
    <source>
        <strain evidence="5 6">TRM76323</strain>
    </source>
</reference>
<dbReference type="SUPFAM" id="SSF55729">
    <property type="entry name" value="Acyl-CoA N-acyltransferases (Nat)"/>
    <property type="match status" value="1"/>
</dbReference>
<sequence length="499" mass="53685">MTQMPQTTTATVTTAKPTRRQHHWRRDLVELAALFTAVAVADAIANAIAHGPDGPYLLVVSAVVLVATAAFHTWWARRHSHAPPASAPPETPVAPDRAPAAGRGHGAEPVRTGTVLWRMRTTVRDEPGSLAALCGALAELRVDILTLQTHPLADGTVDEFLLRAPAPLQPAALTRQIAAAGGAHTWIERADAHDLVDTPTRVLGMATRTALDAAELPLALRQLLGRCTIRSVPAASPTGRGSSRTAPVEGTLEQGDTVMLLRDPYGGVLTVERPYLPFTPSEFARARALAELDARLGPRVPRSQDVLTLPEGDEITVRRADQDDVEAARAMHDRCSDHTLGLRYHGPVADADRYLNHLLSPRFGRTLAVETASGRMVALGHLLWDGDETEVALLVEDAWQRRGIGSELLRRLVGLAVEAGCDSVYAVTQASNTGMVAAMRALRLPLDYQIEEGTLVITARLDALRAERRKSAERHGRPASDTDRTTESGRAGQGAPHHP</sequence>
<dbReference type="Pfam" id="PF00583">
    <property type="entry name" value="Acetyltransf_1"/>
    <property type="match status" value="1"/>
</dbReference>
<dbReference type="Gene3D" id="3.30.70.260">
    <property type="match status" value="1"/>
</dbReference>
<evidence type="ECO:0000313" key="5">
    <source>
        <dbReference type="EMBL" id="MDT9684355.1"/>
    </source>
</evidence>
<gene>
    <name evidence="5" type="ORF">RND61_20195</name>
</gene>
<dbReference type="PROSITE" id="PS51671">
    <property type="entry name" value="ACT"/>
    <property type="match status" value="1"/>
</dbReference>
<dbReference type="Proteomes" id="UP001250181">
    <property type="component" value="Unassembled WGS sequence"/>
</dbReference>
<dbReference type="CDD" id="cd02116">
    <property type="entry name" value="ACT"/>
    <property type="match status" value="1"/>
</dbReference>
<keyword evidence="6" id="KW-1185">Reference proteome</keyword>
<feature type="region of interest" description="Disordered" evidence="1">
    <location>
        <begin position="1"/>
        <end position="22"/>
    </location>
</feature>
<accession>A0ABU3QNL5</accession>
<evidence type="ECO:0000256" key="1">
    <source>
        <dbReference type="SAM" id="MobiDB-lite"/>
    </source>
</evidence>
<dbReference type="EMBL" id="JAWCTQ010000026">
    <property type="protein sequence ID" value="MDT9684355.1"/>
    <property type="molecule type" value="Genomic_DNA"/>
</dbReference>
<dbReference type="SUPFAM" id="SSF55021">
    <property type="entry name" value="ACT-like"/>
    <property type="match status" value="1"/>
</dbReference>
<dbReference type="RefSeq" id="WP_315879412.1">
    <property type="nucleotide sequence ID" value="NZ_JAWCTQ010000026.1"/>
</dbReference>
<name>A0ABU3QNL5_9ACTN</name>
<organism evidence="5 6">
    <name type="scientific">Streptomyces tamarix</name>
    <dbReference type="NCBI Taxonomy" id="3078565"/>
    <lineage>
        <taxon>Bacteria</taxon>
        <taxon>Bacillati</taxon>
        <taxon>Actinomycetota</taxon>
        <taxon>Actinomycetes</taxon>
        <taxon>Kitasatosporales</taxon>
        <taxon>Streptomycetaceae</taxon>
        <taxon>Streptomyces</taxon>
    </lineage>
</organism>
<keyword evidence="2" id="KW-0812">Transmembrane</keyword>
<feature type="compositionally biased region" description="Basic and acidic residues" evidence="1">
    <location>
        <begin position="468"/>
        <end position="487"/>
    </location>
</feature>
<dbReference type="InterPro" id="IPR016181">
    <property type="entry name" value="Acyl_CoA_acyltransferase"/>
</dbReference>
<feature type="region of interest" description="Disordered" evidence="1">
    <location>
        <begin position="80"/>
        <end position="109"/>
    </location>
</feature>
<evidence type="ECO:0000256" key="2">
    <source>
        <dbReference type="SAM" id="Phobius"/>
    </source>
</evidence>
<proteinExistence type="predicted"/>
<protein>
    <submittedName>
        <fullName evidence="5">GNAT family N-acetyltransferase</fullName>
    </submittedName>
</protein>
<dbReference type="InterPro" id="IPR000182">
    <property type="entry name" value="GNAT_dom"/>
</dbReference>
<dbReference type="CDD" id="cd04301">
    <property type="entry name" value="NAT_SF"/>
    <property type="match status" value="1"/>
</dbReference>
<comment type="caution">
    <text evidence="5">The sequence shown here is derived from an EMBL/GenBank/DDBJ whole genome shotgun (WGS) entry which is preliminary data.</text>
</comment>
<feature type="compositionally biased region" description="Low complexity" evidence="1">
    <location>
        <begin position="1"/>
        <end position="16"/>
    </location>
</feature>
<evidence type="ECO:0000259" key="4">
    <source>
        <dbReference type="PROSITE" id="PS51671"/>
    </source>
</evidence>
<dbReference type="InterPro" id="IPR002912">
    <property type="entry name" value="ACT_dom"/>
</dbReference>
<feature type="transmembrane region" description="Helical" evidence="2">
    <location>
        <begin position="28"/>
        <end position="49"/>
    </location>
</feature>
<feature type="domain" description="N-acetyltransferase" evidence="3">
    <location>
        <begin position="315"/>
        <end position="471"/>
    </location>
</feature>
<dbReference type="Gene3D" id="3.40.630.30">
    <property type="match status" value="1"/>
</dbReference>
<dbReference type="InterPro" id="IPR045865">
    <property type="entry name" value="ACT-like_dom_sf"/>
</dbReference>
<dbReference type="PROSITE" id="PS51186">
    <property type="entry name" value="GNAT"/>
    <property type="match status" value="1"/>
</dbReference>
<feature type="region of interest" description="Disordered" evidence="1">
    <location>
        <begin position="234"/>
        <end position="254"/>
    </location>
</feature>
<keyword evidence="2" id="KW-1133">Transmembrane helix</keyword>
<feature type="transmembrane region" description="Helical" evidence="2">
    <location>
        <begin position="55"/>
        <end position="75"/>
    </location>
</feature>
<feature type="region of interest" description="Disordered" evidence="1">
    <location>
        <begin position="468"/>
        <end position="499"/>
    </location>
</feature>
<feature type="domain" description="ACT" evidence="4">
    <location>
        <begin position="118"/>
        <end position="192"/>
    </location>
</feature>